<dbReference type="PANTHER" id="PTHR46268:SF6">
    <property type="entry name" value="UNIVERSAL STRESS PROTEIN UP12"/>
    <property type="match status" value="1"/>
</dbReference>
<dbReference type="InterPro" id="IPR006015">
    <property type="entry name" value="Universal_stress_UspA"/>
</dbReference>
<keyword evidence="4" id="KW-1185">Reference proteome</keyword>
<gene>
    <name evidence="3" type="ORF">ACFO60_40625</name>
</gene>
<dbReference type="CDD" id="cd00293">
    <property type="entry name" value="USP-like"/>
    <property type="match status" value="1"/>
</dbReference>
<comment type="caution">
    <text evidence="3">The sequence shown here is derived from an EMBL/GenBank/DDBJ whole genome shotgun (WGS) entry which is preliminary data.</text>
</comment>
<dbReference type="InterPro" id="IPR014729">
    <property type="entry name" value="Rossmann-like_a/b/a_fold"/>
</dbReference>
<dbReference type="Pfam" id="PF00582">
    <property type="entry name" value="Usp"/>
    <property type="match status" value="1"/>
</dbReference>
<feature type="domain" description="UspA" evidence="2">
    <location>
        <begin position="5"/>
        <end position="141"/>
    </location>
</feature>
<name>A0ABV9CUY6_9ACTN</name>
<evidence type="ECO:0000256" key="1">
    <source>
        <dbReference type="ARBA" id="ARBA00008791"/>
    </source>
</evidence>
<dbReference type="InterPro" id="IPR006016">
    <property type="entry name" value="UspA"/>
</dbReference>
<dbReference type="Proteomes" id="UP001596004">
    <property type="component" value="Unassembled WGS sequence"/>
</dbReference>
<dbReference type="SUPFAM" id="SSF52402">
    <property type="entry name" value="Adenine nucleotide alpha hydrolases-like"/>
    <property type="match status" value="1"/>
</dbReference>
<evidence type="ECO:0000259" key="2">
    <source>
        <dbReference type="Pfam" id="PF00582"/>
    </source>
</evidence>
<dbReference type="EMBL" id="JBHSFP010000086">
    <property type="protein sequence ID" value="MFC4537114.1"/>
    <property type="molecule type" value="Genomic_DNA"/>
</dbReference>
<sequence length="164" mass="17126">MSAGRVVAGVDHTAASHRALSWAAAEASRRGAELVAVHAWDGTSASHAPYAPAQRRMEAELRHITEETAALRAVSEVARLHPEVVVRRCLNLGSPAKELLHHSEGADLLVLGSSLTASGERRLGPVLLACLRHAPCPVVAVSGEGVAREDGPVAAGRPHAANRT</sequence>
<evidence type="ECO:0000313" key="3">
    <source>
        <dbReference type="EMBL" id="MFC4537114.1"/>
    </source>
</evidence>
<protein>
    <submittedName>
        <fullName evidence="3">Universal stress protein</fullName>
    </submittedName>
</protein>
<dbReference type="PRINTS" id="PR01438">
    <property type="entry name" value="UNVRSLSTRESS"/>
</dbReference>
<dbReference type="PANTHER" id="PTHR46268">
    <property type="entry name" value="STRESS RESPONSE PROTEIN NHAX"/>
    <property type="match status" value="1"/>
</dbReference>
<accession>A0ABV9CUY6</accession>
<evidence type="ECO:0000313" key="4">
    <source>
        <dbReference type="Proteomes" id="UP001596004"/>
    </source>
</evidence>
<comment type="similarity">
    <text evidence="1">Belongs to the universal stress protein A family.</text>
</comment>
<reference evidence="4" key="1">
    <citation type="journal article" date="2019" name="Int. J. Syst. Evol. Microbiol.">
        <title>The Global Catalogue of Microorganisms (GCM) 10K type strain sequencing project: providing services to taxonomists for standard genome sequencing and annotation.</title>
        <authorList>
            <consortium name="The Broad Institute Genomics Platform"/>
            <consortium name="The Broad Institute Genome Sequencing Center for Infectious Disease"/>
            <person name="Wu L."/>
            <person name="Ma J."/>
        </authorList>
    </citation>
    <scope>NUCLEOTIDE SEQUENCE [LARGE SCALE GENOMIC DNA]</scope>
    <source>
        <strain evidence="4">CGMCC 4.7132</strain>
    </source>
</reference>
<organism evidence="3 4">
    <name type="scientific">Sphaerisporangium dianthi</name>
    <dbReference type="NCBI Taxonomy" id="1436120"/>
    <lineage>
        <taxon>Bacteria</taxon>
        <taxon>Bacillati</taxon>
        <taxon>Actinomycetota</taxon>
        <taxon>Actinomycetes</taxon>
        <taxon>Streptosporangiales</taxon>
        <taxon>Streptosporangiaceae</taxon>
        <taxon>Sphaerisporangium</taxon>
    </lineage>
</organism>
<proteinExistence type="inferred from homology"/>
<dbReference type="Gene3D" id="3.40.50.620">
    <property type="entry name" value="HUPs"/>
    <property type="match status" value="1"/>
</dbReference>
<dbReference type="RefSeq" id="WP_380852832.1">
    <property type="nucleotide sequence ID" value="NZ_JBHSFP010000086.1"/>
</dbReference>